<dbReference type="Gene3D" id="1.25.40.20">
    <property type="entry name" value="Ankyrin repeat-containing domain"/>
    <property type="match status" value="4"/>
</dbReference>
<dbReference type="PANTHER" id="PTHR24126">
    <property type="entry name" value="ANKYRIN REPEAT, PH AND SEC7 DOMAIN CONTAINING PROTEIN SECG-RELATED"/>
    <property type="match status" value="1"/>
</dbReference>
<protein>
    <recommendedName>
        <fullName evidence="10">Ankyrin repeat protein</fullName>
    </recommendedName>
</protein>
<feature type="repeat" description="ANK" evidence="3">
    <location>
        <begin position="1103"/>
        <end position="1135"/>
    </location>
</feature>
<dbReference type="SUPFAM" id="SSF48403">
    <property type="entry name" value="Ankyrin repeat"/>
    <property type="match status" value="1"/>
</dbReference>
<dbReference type="Pfam" id="PF24883">
    <property type="entry name" value="NPHP3_N"/>
    <property type="match status" value="1"/>
</dbReference>
<dbReference type="InterPro" id="IPR031359">
    <property type="entry name" value="NACHT_N"/>
</dbReference>
<dbReference type="InterPro" id="IPR002110">
    <property type="entry name" value="Ankyrin_rpt"/>
</dbReference>
<dbReference type="PROSITE" id="PS50088">
    <property type="entry name" value="ANK_REPEAT"/>
    <property type="match status" value="9"/>
</dbReference>
<evidence type="ECO:0000259" key="6">
    <source>
        <dbReference type="Pfam" id="PF22939"/>
    </source>
</evidence>
<dbReference type="Pfam" id="PF22939">
    <property type="entry name" value="WHD_GPIID"/>
    <property type="match status" value="1"/>
</dbReference>
<dbReference type="InterPro" id="IPR027417">
    <property type="entry name" value="P-loop_NTPase"/>
</dbReference>
<evidence type="ECO:0000256" key="2">
    <source>
        <dbReference type="ARBA" id="ARBA00023043"/>
    </source>
</evidence>
<dbReference type="Pfam" id="PF12796">
    <property type="entry name" value="Ank_2"/>
    <property type="match status" value="3"/>
</dbReference>
<feature type="repeat" description="ANK" evidence="3">
    <location>
        <begin position="1003"/>
        <end position="1035"/>
    </location>
</feature>
<dbReference type="EMBL" id="JAGHQM010000103">
    <property type="protein sequence ID" value="KAH0565359.1"/>
    <property type="molecule type" value="Genomic_DNA"/>
</dbReference>
<dbReference type="SMART" id="SM00248">
    <property type="entry name" value="ANK"/>
    <property type="match status" value="9"/>
</dbReference>
<dbReference type="InterPro" id="IPR056884">
    <property type="entry name" value="NPHP3-like_N"/>
</dbReference>
<keyword evidence="2 3" id="KW-0040">ANK repeat</keyword>
<dbReference type="InterPro" id="IPR054471">
    <property type="entry name" value="GPIID_WHD"/>
</dbReference>
<comment type="caution">
    <text evidence="8">The sequence shown here is derived from an EMBL/GenBank/DDBJ whole genome shotgun (WGS) entry which is preliminary data.</text>
</comment>
<feature type="repeat" description="ANK" evidence="3">
    <location>
        <begin position="1069"/>
        <end position="1101"/>
    </location>
</feature>
<feature type="repeat" description="ANK" evidence="3">
    <location>
        <begin position="936"/>
        <end position="968"/>
    </location>
</feature>
<proteinExistence type="predicted"/>
<dbReference type="Pfam" id="PF00023">
    <property type="entry name" value="Ank"/>
    <property type="match status" value="1"/>
</dbReference>
<evidence type="ECO:0000256" key="4">
    <source>
        <dbReference type="SAM" id="MobiDB-lite"/>
    </source>
</evidence>
<dbReference type="PRINTS" id="PR01415">
    <property type="entry name" value="ANKYRIN"/>
</dbReference>
<dbReference type="Proteomes" id="UP000750711">
    <property type="component" value="Unassembled WGS sequence"/>
</dbReference>
<dbReference type="Pfam" id="PF17100">
    <property type="entry name" value="NACHT_N"/>
    <property type="match status" value="1"/>
</dbReference>
<organism evidence="8 9">
    <name type="scientific">Trichoglossum hirsutum</name>
    <dbReference type="NCBI Taxonomy" id="265104"/>
    <lineage>
        <taxon>Eukaryota</taxon>
        <taxon>Fungi</taxon>
        <taxon>Dikarya</taxon>
        <taxon>Ascomycota</taxon>
        <taxon>Pezizomycotina</taxon>
        <taxon>Geoglossomycetes</taxon>
        <taxon>Geoglossales</taxon>
        <taxon>Geoglossaceae</taxon>
        <taxon>Trichoglossum</taxon>
    </lineage>
</organism>
<feature type="repeat" description="ANK" evidence="3">
    <location>
        <begin position="969"/>
        <end position="1001"/>
    </location>
</feature>
<feature type="repeat" description="ANK" evidence="3">
    <location>
        <begin position="902"/>
        <end position="934"/>
    </location>
</feature>
<feature type="domain" description="Nephrocystin 3-like N-terminal" evidence="7">
    <location>
        <begin position="363"/>
        <end position="533"/>
    </location>
</feature>
<evidence type="ECO:0008006" key="10">
    <source>
        <dbReference type="Google" id="ProtNLM"/>
    </source>
</evidence>
<reference evidence="8" key="1">
    <citation type="submission" date="2021-03" db="EMBL/GenBank/DDBJ databases">
        <title>Comparative genomics and phylogenomic investigation of the class Geoglossomycetes provide insights into ecological specialization and systematics.</title>
        <authorList>
            <person name="Melie T."/>
            <person name="Pirro S."/>
            <person name="Miller A.N."/>
            <person name="Quandt A."/>
        </authorList>
    </citation>
    <scope>NUCLEOTIDE SEQUENCE</scope>
    <source>
        <strain evidence="8">CAQ_001_2017</strain>
    </source>
</reference>
<dbReference type="PANTHER" id="PTHR24126:SF14">
    <property type="entry name" value="ANK_REP_REGION DOMAIN-CONTAINING PROTEIN"/>
    <property type="match status" value="1"/>
</dbReference>
<evidence type="ECO:0000313" key="9">
    <source>
        <dbReference type="Proteomes" id="UP000750711"/>
    </source>
</evidence>
<dbReference type="SUPFAM" id="SSF52540">
    <property type="entry name" value="P-loop containing nucleoside triphosphate hydrolases"/>
    <property type="match status" value="1"/>
</dbReference>
<dbReference type="InterPro" id="IPR036770">
    <property type="entry name" value="Ankyrin_rpt-contain_sf"/>
</dbReference>
<evidence type="ECO:0000259" key="7">
    <source>
        <dbReference type="Pfam" id="PF24883"/>
    </source>
</evidence>
<feature type="repeat" description="ANK" evidence="3">
    <location>
        <begin position="868"/>
        <end position="900"/>
    </location>
</feature>
<dbReference type="PROSITE" id="PS50297">
    <property type="entry name" value="ANK_REP_REGION"/>
    <property type="match status" value="9"/>
</dbReference>
<feature type="domain" description="GPI inositol-deacylase winged helix" evidence="6">
    <location>
        <begin position="650"/>
        <end position="729"/>
    </location>
</feature>
<feature type="repeat" description="ANK" evidence="3">
    <location>
        <begin position="1037"/>
        <end position="1059"/>
    </location>
</feature>
<evidence type="ECO:0000256" key="1">
    <source>
        <dbReference type="ARBA" id="ARBA00022737"/>
    </source>
</evidence>
<feature type="domain" description="NWD NACHT-NTPase N-terminal" evidence="5">
    <location>
        <begin position="64"/>
        <end position="288"/>
    </location>
</feature>
<name>A0A9P8LHI1_9PEZI</name>
<evidence type="ECO:0000256" key="3">
    <source>
        <dbReference type="PROSITE-ProRule" id="PRU00023"/>
    </source>
</evidence>
<evidence type="ECO:0000313" key="8">
    <source>
        <dbReference type="EMBL" id="KAH0565359.1"/>
    </source>
</evidence>
<gene>
    <name evidence="8" type="ORF">GP486_001242</name>
</gene>
<keyword evidence="1" id="KW-0677">Repeat</keyword>
<evidence type="ECO:0000259" key="5">
    <source>
        <dbReference type="Pfam" id="PF17100"/>
    </source>
</evidence>
<sequence length="1176" mass="132635">MSDSFSERWMGLRRRGVAKITKGLLSPVPKTSSQPDSLVPNPQEPADEKAPASPVHPVNLTPSDLWDRAEESLHNDKDKGKIMQAYLEILGLKLTDGSIVKLGNIGTSDRQKQLFLLTEKKVEELKEERWKLHWGGHEVGVVTLVNGIANGVRLAKDVASSTTCAGPHTALACAGVSVILSMLVNPVEQLRALLEGLDYISALICRFIVVERVYRTRAGISSLRPEEATRLEIEFEAAVARLYSQVLEFQARALCHLSRHPVTRFFNDMFKADGWDTLLVEMRKSELTCRGFTQLIDSEKLQTGIEEQKSRMEGLQQTTTDILTVLKTDKGERQIEEENAFFQALYTSDYEEHKARNRNQVPGTCEWFTSHQLFRSWQESRASSLLWVSADPGCGKSVLAKYLIDDVLQSTKSRTTCYFFFKDDNTEQRSAVNALCALLRQLFLLKKTLLQHAIPQFQRDGSRLANSFHNLWDILVSTALDPEAGEIVCILDALDECEEKERIQLLQALGKYYRILTNDGNCKTALKFLVTSRPYVHIQREFQMLKNHLPTIHLSGENETKKISGEIDLVIKSRVQEIGDKSLLEPKERSFLQNELSAVPNRTYLWLTLILEVIERSLSYTDGNVRRIISTMPKTVEEAYEKILNRSADVTRAKRLLHIVVAATRPLTLMEMNLALAINESYRTYQELELEPEDRFRTTVRSLCGLFVTIIDGRIYLLHQTAKEFLVSKETGLSVCHDDISRPRLHRTPEKPLNPKETVQPISQDGCPTQWMHSLKTQESNSVLAKICIWYLLFTVSENHPPPIHESTYEHVFLDYSAKNWADHFREAHLCRDMAIIKQVLEICDSRSRRFLTWFRIYCTTIYRLHPRGFTDLMIGSYFGHDVIVELLLEKGADLEPRDKAFGLTPLLWAAKNGHDAVVKLLLENGARLESKDIISGRTPLSWAAVKGRDAVVKLLLENGSDLESKNNSGRTPLWWAAENGHITVAKLLLEKGANPESKDRVYGRTVLSWAAANGLGAMVKLLLENGADPESRDSTYGQTPLLWAAMNGHDAVVKLLLEETNLESKNNSGQTPLLWAAENGHIAVARLLLENGANLESKDRISDQTPLSYAAMNGHDAVVKLLLENGADLESRDSSYNRTPLLWAMRNGNDAVVKLLLEKGVNLESKDSLCGRDPL</sequence>
<dbReference type="Gene3D" id="3.40.50.300">
    <property type="entry name" value="P-loop containing nucleotide triphosphate hydrolases"/>
    <property type="match status" value="1"/>
</dbReference>
<feature type="repeat" description="ANK" evidence="3">
    <location>
        <begin position="1137"/>
        <end position="1169"/>
    </location>
</feature>
<accession>A0A9P8LHI1</accession>
<dbReference type="AlphaFoldDB" id="A0A9P8LHI1"/>
<keyword evidence="9" id="KW-1185">Reference proteome</keyword>
<feature type="region of interest" description="Disordered" evidence="4">
    <location>
        <begin position="21"/>
        <end position="64"/>
    </location>
</feature>